<organism evidence="1 2">
    <name type="scientific">Panagrolaimus sp. PS1159</name>
    <dbReference type="NCBI Taxonomy" id="55785"/>
    <lineage>
        <taxon>Eukaryota</taxon>
        <taxon>Metazoa</taxon>
        <taxon>Ecdysozoa</taxon>
        <taxon>Nematoda</taxon>
        <taxon>Chromadorea</taxon>
        <taxon>Rhabditida</taxon>
        <taxon>Tylenchina</taxon>
        <taxon>Panagrolaimomorpha</taxon>
        <taxon>Panagrolaimoidea</taxon>
        <taxon>Panagrolaimidae</taxon>
        <taxon>Panagrolaimus</taxon>
    </lineage>
</organism>
<protein>
    <submittedName>
        <fullName evidence="2">Uncharacterized protein</fullName>
    </submittedName>
</protein>
<evidence type="ECO:0000313" key="1">
    <source>
        <dbReference type="Proteomes" id="UP000887580"/>
    </source>
</evidence>
<dbReference type="WBParaSite" id="PS1159_v2.g21159.t1">
    <property type="protein sequence ID" value="PS1159_v2.g21159.t1"/>
    <property type="gene ID" value="PS1159_v2.g21159"/>
</dbReference>
<name>A0AC35FWP4_9BILA</name>
<sequence>MLDIKTETETGGIEDLQEPDSPIEQSSSGGTSNGNGLVCVVCGDQATGRHYASFEKVNDEPFIFFLLKFCLITSYFGFIQGCSPSCNGCKGFFRRTIRRNYTYTCRFNGNCKIDRHNRAVCRACRYMRCINFGMKVDAVQNERDLIGKRPRGMPPLSSNMGPSSVMPTMGGGSNQTHLPFTNSSPPTSDPLMDSTWDSPSNLLDFLLKAENKIKSLRESVIKETGQFEYAPKTEPLEQFSIFSNGRSATVNDIFHSLHSQLLLVIEWAKSLKPFADLSPGDQMALLKNFSSQHIVLCVAYRSINSFDSLKLLNDSLITRQNGEVANFPDDFYRRDCERVMDQLVAPMRFMQMDDYEFIAMKACVLFNPVAKGLSGESVMKVLQTRRKIFASLEHYINTKSVKDPSRIGDLTFFILSPLQSLAKSLSEDVLMTKMSGVARIDHLMEELVLEDSDNKEKPQGVDRQVSEVERKLSHPTRNQTDNIGSENSGNYGYDMLSTLSNYIMGPYACNGPLSPLNDPYLTSMVSNKPMPSSSSSTTYPPPPQHPQQQQHQQIPSDSSSPDQPFQHSSSVSPLNTTENNIYNSTYHQQHQQHQQPYNNTSWPTTNGTNFVNNHHNIAPTTTAAIHPQTTQFHHQQPQPPSLSF</sequence>
<dbReference type="Proteomes" id="UP000887580">
    <property type="component" value="Unplaced"/>
</dbReference>
<reference evidence="2" key="1">
    <citation type="submission" date="2022-11" db="UniProtKB">
        <authorList>
            <consortium name="WormBaseParasite"/>
        </authorList>
    </citation>
    <scope>IDENTIFICATION</scope>
</reference>
<proteinExistence type="predicted"/>
<evidence type="ECO:0000313" key="2">
    <source>
        <dbReference type="WBParaSite" id="PS1159_v2.g21159.t1"/>
    </source>
</evidence>
<accession>A0AC35FWP4</accession>